<comment type="caution">
    <text evidence="2">The sequence shown here is derived from an EMBL/GenBank/DDBJ whole genome shotgun (WGS) entry which is preliminary data.</text>
</comment>
<dbReference type="RefSeq" id="WP_210658400.1">
    <property type="nucleotide sequence ID" value="NZ_JAGKQQ010000001.1"/>
</dbReference>
<proteinExistence type="predicted"/>
<dbReference type="Proteomes" id="UP000676565">
    <property type="component" value="Unassembled WGS sequence"/>
</dbReference>
<accession>A0ABS5BYD6</accession>
<name>A0ABS5BYD6_9BACT</name>
<evidence type="ECO:0000256" key="1">
    <source>
        <dbReference type="SAM" id="MobiDB-lite"/>
    </source>
</evidence>
<evidence type="ECO:0008006" key="4">
    <source>
        <dbReference type="Google" id="ProtNLM"/>
    </source>
</evidence>
<organism evidence="2 3">
    <name type="scientific">Gemmata palustris</name>
    <dbReference type="NCBI Taxonomy" id="2822762"/>
    <lineage>
        <taxon>Bacteria</taxon>
        <taxon>Pseudomonadati</taxon>
        <taxon>Planctomycetota</taxon>
        <taxon>Planctomycetia</taxon>
        <taxon>Gemmatales</taxon>
        <taxon>Gemmataceae</taxon>
        <taxon>Gemmata</taxon>
    </lineage>
</organism>
<keyword evidence="3" id="KW-1185">Reference proteome</keyword>
<reference evidence="2 3" key="1">
    <citation type="submission" date="2021-04" db="EMBL/GenBank/DDBJ databases">
        <authorList>
            <person name="Ivanova A."/>
        </authorList>
    </citation>
    <scope>NUCLEOTIDE SEQUENCE [LARGE SCALE GENOMIC DNA]</scope>
    <source>
        <strain evidence="2 3">G18</strain>
    </source>
</reference>
<sequence>MSDTVEFLRNQIALRLAALEPSLAPYIHRPDVRAFQKEATERLRAEPVHMAVHPEWAERCIRGLNKTVATIDLNCKLIALGHNPPGWNQYEWNVLATLAGMQECDMEDDAQAYQLLVILDGRAREVDAAERRRATSAHHNESHQAPQEPQRVEKNDAEQPKSADEFSPYRIEGQHLFVESFKEPVKLTANQRKTLAFVIAAGEEGAVLSKAAGVPPDYSNYIRQIKDKLAVAELPDYIRTPGDDGKGVGGVYAIRRL</sequence>
<evidence type="ECO:0000313" key="2">
    <source>
        <dbReference type="EMBL" id="MBP3958422.1"/>
    </source>
</evidence>
<protein>
    <recommendedName>
        <fullName evidence="4">DUF3987 domain-containing protein</fullName>
    </recommendedName>
</protein>
<feature type="compositionally biased region" description="Basic and acidic residues" evidence="1">
    <location>
        <begin position="129"/>
        <end position="142"/>
    </location>
</feature>
<feature type="region of interest" description="Disordered" evidence="1">
    <location>
        <begin position="129"/>
        <end position="165"/>
    </location>
</feature>
<gene>
    <name evidence="2" type="ORF">J8F10_24500</name>
</gene>
<evidence type="ECO:0000313" key="3">
    <source>
        <dbReference type="Proteomes" id="UP000676565"/>
    </source>
</evidence>
<feature type="compositionally biased region" description="Basic and acidic residues" evidence="1">
    <location>
        <begin position="150"/>
        <end position="164"/>
    </location>
</feature>
<dbReference type="EMBL" id="JAGKQQ010000001">
    <property type="protein sequence ID" value="MBP3958422.1"/>
    <property type="molecule type" value="Genomic_DNA"/>
</dbReference>